<evidence type="ECO:0000256" key="1">
    <source>
        <dbReference type="ARBA" id="ARBA00010638"/>
    </source>
</evidence>
<dbReference type="Gene3D" id="3.40.50.10420">
    <property type="entry name" value="NagB/RpiA/CoA transferase-like"/>
    <property type="match status" value="1"/>
</dbReference>
<dbReference type="PANTHER" id="PTHR23407">
    <property type="entry name" value="ATPASE INHIBITOR/5-FORMYLTETRAHYDROFOLATE CYCLO-LIGASE"/>
    <property type="match status" value="1"/>
</dbReference>
<keyword evidence="2 4" id="KW-0547">Nucleotide-binding</keyword>
<keyword evidence="6" id="KW-0436">Ligase</keyword>
<dbReference type="RefSeq" id="WP_369342272.1">
    <property type="nucleotide sequence ID" value="NZ_CP129675.1"/>
</dbReference>
<comment type="catalytic activity">
    <reaction evidence="5">
        <text>(6S)-5-formyl-5,6,7,8-tetrahydrofolate + ATP = (6R)-5,10-methenyltetrahydrofolate + ADP + phosphate</text>
        <dbReference type="Rhea" id="RHEA:10488"/>
        <dbReference type="ChEBI" id="CHEBI:30616"/>
        <dbReference type="ChEBI" id="CHEBI:43474"/>
        <dbReference type="ChEBI" id="CHEBI:57455"/>
        <dbReference type="ChEBI" id="CHEBI:57457"/>
        <dbReference type="ChEBI" id="CHEBI:456216"/>
        <dbReference type="EC" id="6.3.3.2"/>
    </reaction>
</comment>
<organism evidence="6">
    <name type="scientific">Bifidobacterium fermentum</name>
    <dbReference type="NCBI Taxonomy" id="3059035"/>
    <lineage>
        <taxon>Bacteria</taxon>
        <taxon>Bacillati</taxon>
        <taxon>Actinomycetota</taxon>
        <taxon>Actinomycetes</taxon>
        <taxon>Bifidobacteriales</taxon>
        <taxon>Bifidobacteriaceae</taxon>
        <taxon>Bifidobacterium</taxon>
    </lineage>
</organism>
<protein>
    <recommendedName>
        <fullName evidence="5">5-formyltetrahydrofolate cyclo-ligase</fullName>
        <ecNumber evidence="5">6.3.3.2</ecNumber>
    </recommendedName>
</protein>
<reference evidence="6" key="1">
    <citation type="submission" date="2023-07" db="EMBL/GenBank/DDBJ databases">
        <title>Bifidobacterium aquikefiriaerophilum sp. nov. and Bifidobacterium eccum sp. nov., isolated from water kefir.</title>
        <authorList>
            <person name="Breselge S."/>
            <person name="Bellassi P."/>
            <person name="Barcenilla C."/>
            <person name="Alvarez-Ordonez A."/>
            <person name="Morelli L."/>
            <person name="Cotter P.D."/>
        </authorList>
    </citation>
    <scope>NUCLEOTIDE SEQUENCE</scope>
    <source>
        <strain evidence="7">WK012_4_13</strain>
        <strain evidence="6">WK048_4_13</strain>
    </source>
</reference>
<dbReference type="AlphaFoldDB" id="A0AB39UEI1"/>
<evidence type="ECO:0000256" key="4">
    <source>
        <dbReference type="PIRSR" id="PIRSR006806-1"/>
    </source>
</evidence>
<dbReference type="NCBIfam" id="TIGR02727">
    <property type="entry name" value="MTHFS_bact"/>
    <property type="match status" value="1"/>
</dbReference>
<dbReference type="KEGG" id="bfk:QN062_03830"/>
<dbReference type="GO" id="GO:0030272">
    <property type="term" value="F:5-formyltetrahydrofolate cyclo-ligase activity"/>
    <property type="evidence" value="ECO:0007669"/>
    <property type="project" value="UniProtKB-EC"/>
</dbReference>
<feature type="binding site" evidence="4">
    <location>
        <begin position="138"/>
        <end position="146"/>
    </location>
    <ligand>
        <name>ATP</name>
        <dbReference type="ChEBI" id="CHEBI:30616"/>
    </ligand>
</feature>
<sequence length="206" mass="22457">MDGISDQKAKLRRAVLHRRHGTSQEIRDASGKRLADAAIDAGIVQANATIACFVSMGSEVPTSALLDHFLDIHAQILVPRLGSGLDMGWSRYSGAAGLVDMGGHRPAEPTDRTLPADALAQASTIFVAALAVDRLGNRLGRGAGWYDKALRYRNQESRIIAICWPWEFSDRPVPHSSFDVRVDGVLTPRSFTPIDKLQDARPYAVQ</sequence>
<accession>A0AB39UEI1</accession>
<keyword evidence="5" id="KW-0479">Metal-binding</keyword>
<feature type="binding site" evidence="4">
    <location>
        <position position="59"/>
    </location>
    <ligand>
        <name>substrate</name>
    </ligand>
</feature>
<evidence type="ECO:0000256" key="2">
    <source>
        <dbReference type="ARBA" id="ARBA00022741"/>
    </source>
</evidence>
<dbReference type="InterPro" id="IPR037171">
    <property type="entry name" value="NagB/RpiA_transferase-like"/>
</dbReference>
<dbReference type="InterPro" id="IPR024185">
    <property type="entry name" value="FTHF_cligase-like_sf"/>
</dbReference>
<dbReference type="SUPFAM" id="SSF100950">
    <property type="entry name" value="NagB/RpiA/CoA transferase-like"/>
    <property type="match status" value="1"/>
</dbReference>
<dbReference type="GO" id="GO:0005524">
    <property type="term" value="F:ATP binding"/>
    <property type="evidence" value="ECO:0007669"/>
    <property type="project" value="UniProtKB-KW"/>
</dbReference>
<dbReference type="Pfam" id="PF01812">
    <property type="entry name" value="5-FTHF_cyc-lig"/>
    <property type="match status" value="1"/>
</dbReference>
<proteinExistence type="inferred from homology"/>
<dbReference type="EMBL" id="CP129683">
    <property type="protein sequence ID" value="XDS51308.1"/>
    <property type="molecule type" value="Genomic_DNA"/>
</dbReference>
<evidence type="ECO:0000313" key="6">
    <source>
        <dbReference type="EMBL" id="XDS47055.1"/>
    </source>
</evidence>
<comment type="cofactor">
    <cofactor evidence="5">
        <name>Mg(2+)</name>
        <dbReference type="ChEBI" id="CHEBI:18420"/>
    </cofactor>
</comment>
<feature type="binding site" evidence="4">
    <location>
        <position position="54"/>
    </location>
    <ligand>
        <name>substrate</name>
    </ligand>
</feature>
<dbReference type="GO" id="GO:0009396">
    <property type="term" value="P:folic acid-containing compound biosynthetic process"/>
    <property type="evidence" value="ECO:0007669"/>
    <property type="project" value="TreeGrafter"/>
</dbReference>
<keyword evidence="5" id="KW-0460">Magnesium</keyword>
<name>A0AB39UEI1_9BIFI</name>
<dbReference type="GO" id="GO:0035999">
    <property type="term" value="P:tetrahydrofolate interconversion"/>
    <property type="evidence" value="ECO:0007669"/>
    <property type="project" value="TreeGrafter"/>
</dbReference>
<dbReference type="InterPro" id="IPR002698">
    <property type="entry name" value="FTHF_cligase"/>
</dbReference>
<comment type="similarity">
    <text evidence="1 5">Belongs to the 5-formyltetrahydrofolate cyclo-ligase family.</text>
</comment>
<dbReference type="EMBL" id="CP129675">
    <property type="protein sequence ID" value="XDS47055.1"/>
    <property type="molecule type" value="Genomic_DNA"/>
</dbReference>
<dbReference type="GO" id="GO:0046872">
    <property type="term" value="F:metal ion binding"/>
    <property type="evidence" value="ECO:0007669"/>
    <property type="project" value="UniProtKB-KW"/>
</dbReference>
<gene>
    <name evidence="7" type="ORF">QN062_03830</name>
    <name evidence="6" type="ORF">QN217_02615</name>
</gene>
<evidence type="ECO:0000313" key="7">
    <source>
        <dbReference type="EMBL" id="XDS51308.1"/>
    </source>
</evidence>
<dbReference type="EC" id="6.3.3.2" evidence="5"/>
<keyword evidence="3 4" id="KW-0067">ATP-binding</keyword>
<evidence type="ECO:0000256" key="5">
    <source>
        <dbReference type="RuleBase" id="RU361279"/>
    </source>
</evidence>
<feature type="binding site" evidence="4">
    <location>
        <begin position="8"/>
        <end position="12"/>
    </location>
    <ligand>
        <name>ATP</name>
        <dbReference type="ChEBI" id="CHEBI:30616"/>
    </ligand>
</feature>
<dbReference type="PANTHER" id="PTHR23407:SF1">
    <property type="entry name" value="5-FORMYLTETRAHYDROFOLATE CYCLO-LIGASE"/>
    <property type="match status" value="1"/>
</dbReference>
<dbReference type="PIRSF" id="PIRSF006806">
    <property type="entry name" value="FTHF_cligase"/>
    <property type="match status" value="1"/>
</dbReference>
<evidence type="ECO:0000256" key="3">
    <source>
        <dbReference type="ARBA" id="ARBA00022840"/>
    </source>
</evidence>